<evidence type="ECO:0000313" key="1">
    <source>
        <dbReference type="EMBL" id="KAF0899809.1"/>
    </source>
</evidence>
<protein>
    <submittedName>
        <fullName evidence="1">Uncharacterized protein</fullName>
    </submittedName>
</protein>
<accession>A0A6G1CI32</accession>
<sequence length="66" mass="7383">MAIHLYLAPGREATTVTDNEPKRKGDYLNTLSFPIFLGALLYRLLKLAGLPKGLRRLSPLPLCRAF</sequence>
<evidence type="ECO:0000313" key="2">
    <source>
        <dbReference type="Proteomes" id="UP000479710"/>
    </source>
</evidence>
<dbReference type="AlphaFoldDB" id="A0A6G1CI32"/>
<reference evidence="1 2" key="1">
    <citation type="submission" date="2019-11" db="EMBL/GenBank/DDBJ databases">
        <title>Whole genome sequence of Oryza granulata.</title>
        <authorList>
            <person name="Li W."/>
        </authorList>
    </citation>
    <scope>NUCLEOTIDE SEQUENCE [LARGE SCALE GENOMIC DNA]</scope>
    <source>
        <strain evidence="2">cv. Menghai</strain>
        <tissue evidence="1">Leaf</tissue>
    </source>
</reference>
<organism evidence="1 2">
    <name type="scientific">Oryza meyeriana var. granulata</name>
    <dbReference type="NCBI Taxonomy" id="110450"/>
    <lineage>
        <taxon>Eukaryota</taxon>
        <taxon>Viridiplantae</taxon>
        <taxon>Streptophyta</taxon>
        <taxon>Embryophyta</taxon>
        <taxon>Tracheophyta</taxon>
        <taxon>Spermatophyta</taxon>
        <taxon>Magnoliopsida</taxon>
        <taxon>Liliopsida</taxon>
        <taxon>Poales</taxon>
        <taxon>Poaceae</taxon>
        <taxon>BOP clade</taxon>
        <taxon>Oryzoideae</taxon>
        <taxon>Oryzeae</taxon>
        <taxon>Oryzinae</taxon>
        <taxon>Oryza</taxon>
        <taxon>Oryza meyeriana</taxon>
    </lineage>
</organism>
<dbReference type="Proteomes" id="UP000479710">
    <property type="component" value="Unassembled WGS sequence"/>
</dbReference>
<dbReference type="EMBL" id="SPHZ02000009">
    <property type="protein sequence ID" value="KAF0899809.1"/>
    <property type="molecule type" value="Genomic_DNA"/>
</dbReference>
<keyword evidence="2" id="KW-1185">Reference proteome</keyword>
<comment type="caution">
    <text evidence="1">The sequence shown here is derived from an EMBL/GenBank/DDBJ whole genome shotgun (WGS) entry which is preliminary data.</text>
</comment>
<name>A0A6G1CI32_9ORYZ</name>
<gene>
    <name evidence="1" type="ORF">E2562_024843</name>
</gene>
<proteinExistence type="predicted"/>